<comment type="caution">
    <text evidence="5">The sequence shown here is derived from an EMBL/GenBank/DDBJ whole genome shotgun (WGS) entry which is preliminary data.</text>
</comment>
<evidence type="ECO:0000256" key="3">
    <source>
        <dbReference type="SAM" id="MobiDB-lite"/>
    </source>
</evidence>
<evidence type="ECO:0000256" key="1">
    <source>
        <dbReference type="PROSITE-ProRule" id="PRU00723"/>
    </source>
</evidence>
<evidence type="ECO:0000313" key="6">
    <source>
        <dbReference type="Proteomes" id="UP000794436"/>
    </source>
</evidence>
<feature type="compositionally biased region" description="Basic and acidic residues" evidence="3">
    <location>
        <begin position="13"/>
        <end position="22"/>
    </location>
</feature>
<sequence>MDVGDDAAQRTTSSRDGRKEKAQWQLKYGFRSEVDLQYDALSPPVKPRLPRSDEATGEWRPVVFPDTLNEFLGNARVVTRVQALERGEVSPKTNVIISGGEGTGKQALLRLVKQILTDLETTTPCVFLTFQAKASSDKELVTKIEHAVNRLDTEKTTVFIVIESFECVPIAVQQHHLLPFLMVCNAKNTFAIVLIRPDASKLPDQLKQRSLHLHLQPLSAPLVRKKLLLVCQHQQIGYTRDGLEELLKRCHSQLLPCIAKLHQVFLAYHFVSLPNVQKALQARKIAASNLSEPMRAIIVPPPCPLSIIRMNEPLRRCKTCTLLPPCAHVTLQNMYDRTDRTRQLYPTRENEPSVIVCPSFTATGICRNIQAIGRCRYAHPHNLHTIDVTPLVKRCDVHTLPLPCLHCTNLSEMKKQLNQEQARCAVLERELRDLKKQLADKETEHYLFVREQSKSVKWGAMRREKNYVNVVS</sequence>
<dbReference type="InterPro" id="IPR027417">
    <property type="entry name" value="P-loop_NTPase"/>
</dbReference>
<dbReference type="SUPFAM" id="SSF52540">
    <property type="entry name" value="P-loop containing nucleoside triphosphate hydrolases"/>
    <property type="match status" value="1"/>
</dbReference>
<keyword evidence="1" id="KW-0862">Zinc</keyword>
<keyword evidence="6" id="KW-1185">Reference proteome</keyword>
<proteinExistence type="predicted"/>
<name>A0A8K1FAM3_PYTOL</name>
<evidence type="ECO:0000259" key="4">
    <source>
        <dbReference type="PROSITE" id="PS50103"/>
    </source>
</evidence>
<feature type="domain" description="C3H1-type" evidence="4">
    <location>
        <begin position="351"/>
        <end position="382"/>
    </location>
</feature>
<dbReference type="EMBL" id="SPLM01000145">
    <property type="protein sequence ID" value="TMW56385.1"/>
    <property type="molecule type" value="Genomic_DNA"/>
</dbReference>
<reference evidence="5" key="1">
    <citation type="submission" date="2019-03" db="EMBL/GenBank/DDBJ databases">
        <title>Long read genome sequence of the mycoparasitic Pythium oligandrum ATCC 38472 isolated from sugarbeet rhizosphere.</title>
        <authorList>
            <person name="Gaulin E."/>
        </authorList>
    </citation>
    <scope>NUCLEOTIDE SEQUENCE</scope>
    <source>
        <strain evidence="5">ATCC 38472_TT</strain>
    </source>
</reference>
<dbReference type="OrthoDB" id="75427at2759"/>
<keyword evidence="2" id="KW-0175">Coiled coil</keyword>
<dbReference type="AlphaFoldDB" id="A0A8K1FAM3"/>
<evidence type="ECO:0000313" key="5">
    <source>
        <dbReference type="EMBL" id="TMW56385.1"/>
    </source>
</evidence>
<dbReference type="Gene3D" id="3.40.50.300">
    <property type="entry name" value="P-loop containing nucleotide triphosphate hydrolases"/>
    <property type="match status" value="1"/>
</dbReference>
<keyword evidence="1" id="KW-0863">Zinc-finger</keyword>
<feature type="coiled-coil region" evidence="2">
    <location>
        <begin position="410"/>
        <end position="444"/>
    </location>
</feature>
<keyword evidence="1" id="KW-0479">Metal-binding</keyword>
<dbReference type="PROSITE" id="PS50103">
    <property type="entry name" value="ZF_C3H1"/>
    <property type="match status" value="1"/>
</dbReference>
<gene>
    <name evidence="5" type="ORF">Poli38472_006395</name>
</gene>
<feature type="zinc finger region" description="C3H1-type" evidence="1">
    <location>
        <begin position="351"/>
        <end position="382"/>
    </location>
</feature>
<dbReference type="Proteomes" id="UP000794436">
    <property type="component" value="Unassembled WGS sequence"/>
</dbReference>
<dbReference type="InterPro" id="IPR000571">
    <property type="entry name" value="Znf_CCCH"/>
</dbReference>
<evidence type="ECO:0000256" key="2">
    <source>
        <dbReference type="SAM" id="Coils"/>
    </source>
</evidence>
<accession>A0A8K1FAM3</accession>
<protein>
    <recommendedName>
        <fullName evidence="4">C3H1-type domain-containing protein</fullName>
    </recommendedName>
</protein>
<dbReference type="GO" id="GO:0008270">
    <property type="term" value="F:zinc ion binding"/>
    <property type="evidence" value="ECO:0007669"/>
    <property type="project" value="UniProtKB-KW"/>
</dbReference>
<feature type="region of interest" description="Disordered" evidence="3">
    <location>
        <begin position="1"/>
        <end position="22"/>
    </location>
</feature>
<organism evidence="5 6">
    <name type="scientific">Pythium oligandrum</name>
    <name type="common">Mycoparasitic fungus</name>
    <dbReference type="NCBI Taxonomy" id="41045"/>
    <lineage>
        <taxon>Eukaryota</taxon>
        <taxon>Sar</taxon>
        <taxon>Stramenopiles</taxon>
        <taxon>Oomycota</taxon>
        <taxon>Peronosporomycetes</taxon>
        <taxon>Pythiales</taxon>
        <taxon>Pythiaceae</taxon>
        <taxon>Pythium</taxon>
    </lineage>
</organism>